<dbReference type="SMART" id="SM00986">
    <property type="entry name" value="UDG"/>
    <property type="match status" value="1"/>
</dbReference>
<dbReference type="AlphaFoldDB" id="A0A3B1AXV0"/>
<dbReference type="Gene3D" id="3.40.470.10">
    <property type="entry name" value="Uracil-DNA glycosylase-like domain"/>
    <property type="match status" value="1"/>
</dbReference>
<dbReference type="InterPro" id="IPR005122">
    <property type="entry name" value="Uracil-DNA_glycosylase-like"/>
</dbReference>
<dbReference type="EC" id="3.2.2.27" evidence="2"/>
<gene>
    <name evidence="2" type="ORF">MNBD_GAMMA21-2161</name>
</gene>
<dbReference type="SMART" id="SM00987">
    <property type="entry name" value="UreE_C"/>
    <property type="match status" value="1"/>
</dbReference>
<evidence type="ECO:0000313" key="2">
    <source>
        <dbReference type="EMBL" id="VAW97636.1"/>
    </source>
</evidence>
<keyword evidence="2" id="KW-0378">Hydrolase</keyword>
<dbReference type="GO" id="GO:0004844">
    <property type="term" value="F:uracil DNA N-glycosylase activity"/>
    <property type="evidence" value="ECO:0007669"/>
    <property type="project" value="UniProtKB-EC"/>
</dbReference>
<dbReference type="CDD" id="cd10032">
    <property type="entry name" value="UDG-F6_HDG"/>
    <property type="match status" value="1"/>
</dbReference>
<dbReference type="InterPro" id="IPR036895">
    <property type="entry name" value="Uracil-DNA_glycosylase-like_sf"/>
</dbReference>
<dbReference type="NCBIfam" id="TIGR04274">
    <property type="entry name" value="hypoxanDNAglyco"/>
    <property type="match status" value="1"/>
</dbReference>
<sequence length="172" mass="19490">MSKTGFKPIIDGKPKILILGSMPGEASLQQSQYYANPRNLFWEIVATHLNFDPTITYEKKIKQLIENKIALWDVIGSCQRQGSLDSSIRSSSIKVNNFQKLFTSFPSIRHVFFNGTKARTEFHKRVIPELGELHSKLDLVLLPSTSPANASISRDEKMTQWSKLKLVIIKGE</sequence>
<proteinExistence type="predicted"/>
<dbReference type="SUPFAM" id="SSF52141">
    <property type="entry name" value="Uracil-DNA glycosylase-like"/>
    <property type="match status" value="1"/>
</dbReference>
<dbReference type="EMBL" id="UOFR01000052">
    <property type="protein sequence ID" value="VAW97636.1"/>
    <property type="molecule type" value="Genomic_DNA"/>
</dbReference>
<evidence type="ECO:0000259" key="1">
    <source>
        <dbReference type="SMART" id="SM00986"/>
    </source>
</evidence>
<organism evidence="2">
    <name type="scientific">hydrothermal vent metagenome</name>
    <dbReference type="NCBI Taxonomy" id="652676"/>
    <lineage>
        <taxon>unclassified sequences</taxon>
        <taxon>metagenomes</taxon>
        <taxon>ecological metagenomes</taxon>
    </lineage>
</organism>
<accession>A0A3B1AXV0</accession>
<feature type="domain" description="Uracil-DNA glycosylase-like" evidence="1">
    <location>
        <begin position="7"/>
        <end position="165"/>
    </location>
</feature>
<protein>
    <submittedName>
        <fullName evidence="2">G:T/U mismatch-specific uracil/thymine DNA-glycosylase</fullName>
        <ecNumber evidence="2">3.2.2.27</ecNumber>
    </submittedName>
</protein>
<name>A0A3B1AXV0_9ZZZZ</name>
<keyword evidence="2" id="KW-0326">Glycosidase</keyword>
<reference evidence="2" key="1">
    <citation type="submission" date="2018-06" db="EMBL/GenBank/DDBJ databases">
        <authorList>
            <person name="Zhirakovskaya E."/>
        </authorList>
    </citation>
    <scope>NUCLEOTIDE SEQUENCE</scope>
</reference>
<dbReference type="Pfam" id="PF03167">
    <property type="entry name" value="UDG"/>
    <property type="match status" value="1"/>
</dbReference>
<dbReference type="InterPro" id="IPR026353">
    <property type="entry name" value="Hypoxan-DNA_Glyclase"/>
</dbReference>